<sequence>MNTYKTHTLFLLWLLLTSLTGFGLYMTWDKGLLQWIVLTDNTRICVVIILAFLLGSGLAGWRSIYLSLQSLYFDQFKRGLRTFNQGQSICNDYLTHCGNTPHESQLMAEVMAEKARGTHQVGWFVTGLMLKLGLLGTVVGFTIMLGSLEGLEQLDISDIKTLMQQMTQGMAVAMNTTLVGLVGSILLSIQLLLLDRHADRLVADTVDFAHRTVKAA</sequence>
<dbReference type="InterPro" id="IPR002898">
    <property type="entry name" value="MotA_ExbB_proton_chnl"/>
</dbReference>
<comment type="similarity">
    <text evidence="6">Belongs to the exbB/tolQ family.</text>
</comment>
<feature type="domain" description="MotA/TolQ/ExbB proton channel" evidence="8">
    <location>
        <begin position="131"/>
        <end position="203"/>
    </location>
</feature>
<gene>
    <name evidence="9" type="ORF">RGQ30_09440</name>
</gene>
<name>A0AA86IY65_9BURK</name>
<keyword evidence="6" id="KW-0653">Protein transport</keyword>
<feature type="transmembrane region" description="Helical" evidence="7">
    <location>
        <begin position="121"/>
        <end position="148"/>
    </location>
</feature>
<dbReference type="EMBL" id="AP028947">
    <property type="protein sequence ID" value="BET25443.1"/>
    <property type="molecule type" value="Genomic_DNA"/>
</dbReference>
<evidence type="ECO:0000256" key="7">
    <source>
        <dbReference type="SAM" id="Phobius"/>
    </source>
</evidence>
<evidence type="ECO:0000256" key="6">
    <source>
        <dbReference type="RuleBase" id="RU004057"/>
    </source>
</evidence>
<evidence type="ECO:0000256" key="5">
    <source>
        <dbReference type="ARBA" id="ARBA00023136"/>
    </source>
</evidence>
<dbReference type="GO" id="GO:0015031">
    <property type="term" value="P:protein transport"/>
    <property type="evidence" value="ECO:0007669"/>
    <property type="project" value="UniProtKB-KW"/>
</dbReference>
<keyword evidence="6" id="KW-0813">Transport</keyword>
<keyword evidence="3 7" id="KW-0812">Transmembrane</keyword>
<protein>
    <submittedName>
        <fullName evidence="9">MotA/TolQ/ExbB proton channel family protein</fullName>
    </submittedName>
</protein>
<comment type="subcellular location">
    <subcellularLocation>
        <location evidence="1">Cell membrane</location>
        <topology evidence="1">Multi-pass membrane protein</topology>
    </subcellularLocation>
    <subcellularLocation>
        <location evidence="6">Membrane</location>
        <topology evidence="6">Multi-pass membrane protein</topology>
    </subcellularLocation>
</comment>
<evidence type="ECO:0000256" key="2">
    <source>
        <dbReference type="ARBA" id="ARBA00022475"/>
    </source>
</evidence>
<organism evidence="9 10">
    <name type="scientific">Limnobacter thiooxidans</name>
    <dbReference type="NCBI Taxonomy" id="131080"/>
    <lineage>
        <taxon>Bacteria</taxon>
        <taxon>Pseudomonadati</taxon>
        <taxon>Pseudomonadota</taxon>
        <taxon>Betaproteobacteria</taxon>
        <taxon>Burkholderiales</taxon>
        <taxon>Burkholderiaceae</taxon>
        <taxon>Limnobacter</taxon>
    </lineage>
</organism>
<evidence type="ECO:0000259" key="8">
    <source>
        <dbReference type="Pfam" id="PF01618"/>
    </source>
</evidence>
<feature type="transmembrane region" description="Helical" evidence="7">
    <location>
        <begin position="168"/>
        <end position="194"/>
    </location>
</feature>
<feature type="transmembrane region" description="Helical" evidence="7">
    <location>
        <begin position="47"/>
        <end position="68"/>
    </location>
</feature>
<evidence type="ECO:0000256" key="3">
    <source>
        <dbReference type="ARBA" id="ARBA00022692"/>
    </source>
</evidence>
<dbReference type="Proteomes" id="UP001329151">
    <property type="component" value="Chromosome"/>
</dbReference>
<keyword evidence="10" id="KW-1185">Reference proteome</keyword>
<reference evidence="9 10" key="1">
    <citation type="submission" date="2023-10" db="EMBL/GenBank/DDBJ databases">
        <title>Complete Genome Sequence of Limnobacter thiooxidans CS-K2T, Isolated from freshwater lake sediments in Bavaria, Germany.</title>
        <authorList>
            <person name="Naruki M."/>
            <person name="Watanabe A."/>
            <person name="Warashina T."/>
            <person name="Morita T."/>
            <person name="Arakawa K."/>
        </authorList>
    </citation>
    <scope>NUCLEOTIDE SEQUENCE [LARGE SCALE GENOMIC DNA]</scope>
    <source>
        <strain evidence="9 10">CS-K2</strain>
    </source>
</reference>
<dbReference type="GO" id="GO:0005886">
    <property type="term" value="C:plasma membrane"/>
    <property type="evidence" value="ECO:0007669"/>
    <property type="project" value="UniProtKB-SubCell"/>
</dbReference>
<keyword evidence="4 7" id="KW-1133">Transmembrane helix</keyword>
<evidence type="ECO:0000313" key="9">
    <source>
        <dbReference type="EMBL" id="BET25443.1"/>
    </source>
</evidence>
<keyword evidence="5 7" id="KW-0472">Membrane</keyword>
<proteinExistence type="inferred from homology"/>
<dbReference type="AlphaFoldDB" id="A0AA86IY65"/>
<evidence type="ECO:0000256" key="1">
    <source>
        <dbReference type="ARBA" id="ARBA00004651"/>
    </source>
</evidence>
<accession>A0AA86IY65</accession>
<dbReference type="KEGG" id="lto:RGQ30_09440"/>
<dbReference type="Pfam" id="PF01618">
    <property type="entry name" value="MotA_ExbB"/>
    <property type="match status" value="1"/>
</dbReference>
<evidence type="ECO:0000313" key="10">
    <source>
        <dbReference type="Proteomes" id="UP001329151"/>
    </source>
</evidence>
<evidence type="ECO:0000256" key="4">
    <source>
        <dbReference type="ARBA" id="ARBA00022989"/>
    </source>
</evidence>
<keyword evidence="2" id="KW-1003">Cell membrane</keyword>
<dbReference type="RefSeq" id="WP_130558080.1">
    <property type="nucleotide sequence ID" value="NZ_AP028947.1"/>
</dbReference>